<dbReference type="RefSeq" id="XP_008089773.1">
    <property type="nucleotide sequence ID" value="XM_008091582.1"/>
</dbReference>
<organism evidence="2">
    <name type="scientific">Colletotrichum graminicola (strain M1.001 / M2 / FGSC 10212)</name>
    <name type="common">Maize anthracnose fungus</name>
    <name type="synonym">Glomerella graminicola</name>
    <dbReference type="NCBI Taxonomy" id="645133"/>
    <lineage>
        <taxon>Eukaryota</taxon>
        <taxon>Fungi</taxon>
        <taxon>Dikarya</taxon>
        <taxon>Ascomycota</taxon>
        <taxon>Pezizomycotina</taxon>
        <taxon>Sordariomycetes</taxon>
        <taxon>Hypocreomycetidae</taxon>
        <taxon>Glomerellales</taxon>
        <taxon>Glomerellaceae</taxon>
        <taxon>Colletotrichum</taxon>
        <taxon>Colletotrichum graminicola species complex</taxon>
    </lineage>
</organism>
<accession>E3Q401</accession>
<dbReference type="OrthoDB" id="62952at2759"/>
<dbReference type="HOGENOM" id="CLU_1214659_0_0_1"/>
<reference evidence="2" key="1">
    <citation type="journal article" date="2012" name="Nat. Genet.">
        <title>Lifestyle transitions in plant pathogenic Colletotrichum fungi deciphered by genome and transcriptome analyses.</title>
        <authorList>
            <person name="O'Connell R.J."/>
            <person name="Thon M.R."/>
            <person name="Hacquard S."/>
            <person name="Amyotte S.G."/>
            <person name="Kleemann J."/>
            <person name="Torres M.F."/>
            <person name="Damm U."/>
            <person name="Buiate E.A."/>
            <person name="Epstein L."/>
            <person name="Alkan N."/>
            <person name="Altmueller J."/>
            <person name="Alvarado-Balderrama L."/>
            <person name="Bauser C.A."/>
            <person name="Becker C."/>
            <person name="Birren B.W."/>
            <person name="Chen Z."/>
            <person name="Choi J."/>
            <person name="Crouch J.A."/>
            <person name="Duvick J.P."/>
            <person name="Farman M.A."/>
            <person name="Gan P."/>
            <person name="Heiman D."/>
            <person name="Henrissat B."/>
            <person name="Howard R.J."/>
            <person name="Kabbage M."/>
            <person name="Koch C."/>
            <person name="Kracher B."/>
            <person name="Kubo Y."/>
            <person name="Law A.D."/>
            <person name="Lebrun M.-H."/>
            <person name="Lee Y.-H."/>
            <person name="Miyara I."/>
            <person name="Moore N."/>
            <person name="Neumann U."/>
            <person name="Nordstroem K."/>
            <person name="Panaccione D.G."/>
            <person name="Panstruga R."/>
            <person name="Place M."/>
            <person name="Proctor R.H."/>
            <person name="Prusky D."/>
            <person name="Rech G."/>
            <person name="Reinhardt R."/>
            <person name="Rollins J.A."/>
            <person name="Rounsley S."/>
            <person name="Schardl C.L."/>
            <person name="Schwartz D.C."/>
            <person name="Shenoy N."/>
            <person name="Shirasu K."/>
            <person name="Sikhakolli U.R."/>
            <person name="Stueber K."/>
            <person name="Sukno S.A."/>
            <person name="Sweigard J.A."/>
            <person name="Takano Y."/>
            <person name="Takahara H."/>
            <person name="Trail F."/>
            <person name="van der Does H.C."/>
            <person name="Voll L.M."/>
            <person name="Will I."/>
            <person name="Young S."/>
            <person name="Zeng Q."/>
            <person name="Zhang J."/>
            <person name="Zhou S."/>
            <person name="Dickman M.B."/>
            <person name="Schulze-Lefert P."/>
            <person name="Ver Loren van Themaat E."/>
            <person name="Ma L.-J."/>
            <person name="Vaillancourt L.J."/>
        </authorList>
    </citation>
    <scope>NUCLEOTIDE SEQUENCE [LARGE SCALE GENOMIC DNA]</scope>
    <source>
        <strain evidence="2">M1.001 / M2 / FGSC 10212</strain>
    </source>
</reference>
<evidence type="ECO:0000313" key="1">
    <source>
        <dbReference type="EMBL" id="EFQ25753.1"/>
    </source>
</evidence>
<dbReference type="Proteomes" id="UP000008782">
    <property type="component" value="Unassembled WGS sequence"/>
</dbReference>
<dbReference type="EMBL" id="GG697332">
    <property type="protein sequence ID" value="EFQ25753.1"/>
    <property type="molecule type" value="Genomic_DNA"/>
</dbReference>
<gene>
    <name evidence="1" type="ORF">GLRG_00897</name>
</gene>
<name>E3Q401_COLGM</name>
<dbReference type="AlphaFoldDB" id="E3Q401"/>
<keyword evidence="2" id="KW-1185">Reference proteome</keyword>
<dbReference type="VEuPathDB" id="FungiDB:GLRG_00897"/>
<sequence>MVIISTWKKRVPIAASLLRTCRFIHAEARGILYSQPILIGGQADPIVWLRGIGQANRFYLRNVHLGSTKGFELPRKDCQSVTRRVAKLLSDAPNLKSLNIRAMRIPNIDWNLHRNLSGQMQQKPWFIAAQHIAKLIYDEFRPVFSVALSRGQTPQQLCTLVKAHRNLFSGRSDQGIVFAADVLALRLNTRDIAGAEAELAGHLKFLLERNLRYRRYPRSK</sequence>
<proteinExistence type="predicted"/>
<protein>
    <submittedName>
        <fullName evidence="1">Uncharacterized protein</fullName>
    </submittedName>
</protein>
<dbReference type="eggNOG" id="ENOG502T4YV">
    <property type="taxonomic scope" value="Eukaryota"/>
</dbReference>
<evidence type="ECO:0000313" key="2">
    <source>
        <dbReference type="Proteomes" id="UP000008782"/>
    </source>
</evidence>
<dbReference type="GeneID" id="24406262"/>